<dbReference type="EMBL" id="DXFD01000087">
    <property type="protein sequence ID" value="HIX47188.1"/>
    <property type="molecule type" value="Genomic_DNA"/>
</dbReference>
<name>A0A9D1VV70_9FIRM</name>
<evidence type="ECO:0000256" key="1">
    <source>
        <dbReference type="PIRSR" id="PIRSR037847-1"/>
    </source>
</evidence>
<reference evidence="4" key="2">
    <citation type="submission" date="2021-04" db="EMBL/GenBank/DDBJ databases">
        <authorList>
            <person name="Gilroy R."/>
        </authorList>
    </citation>
    <scope>NUCLEOTIDE SEQUENCE</scope>
    <source>
        <strain evidence="4">26628</strain>
    </source>
</reference>
<dbReference type="Gene3D" id="3.30.1340.20">
    <property type="entry name" value="3H domain"/>
    <property type="match status" value="1"/>
</dbReference>
<dbReference type="Pfam" id="PF08279">
    <property type="entry name" value="HTH_11"/>
    <property type="match status" value="1"/>
</dbReference>
<dbReference type="InterPro" id="IPR035922">
    <property type="entry name" value="3H_dom_sf"/>
</dbReference>
<keyword evidence="1" id="KW-0533">Nickel</keyword>
<dbReference type="AlphaFoldDB" id="A0A9D1VV70"/>
<feature type="binding site" evidence="1">
    <location>
        <position position="150"/>
    </location>
    <ligand>
        <name>Ni(2+)</name>
        <dbReference type="ChEBI" id="CHEBI:49786"/>
    </ligand>
</feature>
<dbReference type="PIRSF" id="PIRSF037847">
    <property type="entry name" value="NiaR"/>
    <property type="match status" value="1"/>
</dbReference>
<dbReference type="PANTHER" id="PTHR40068">
    <property type="entry name" value="TRANSCRIPTION REPRESSOR NIAR-RELATED"/>
    <property type="match status" value="1"/>
</dbReference>
<dbReference type="GO" id="GO:0046872">
    <property type="term" value="F:metal ion binding"/>
    <property type="evidence" value="ECO:0007669"/>
    <property type="project" value="UniProtKB-KW"/>
</dbReference>
<evidence type="ECO:0000259" key="3">
    <source>
        <dbReference type="Pfam" id="PF08279"/>
    </source>
</evidence>
<protein>
    <submittedName>
        <fullName evidence="4">Transcription repressor NadR</fullName>
    </submittedName>
</protein>
<dbReference type="Gene3D" id="1.10.10.10">
    <property type="entry name" value="Winged helix-like DNA-binding domain superfamily/Winged helix DNA-binding domain"/>
    <property type="match status" value="1"/>
</dbReference>
<proteinExistence type="predicted"/>
<dbReference type="InterPro" id="IPR004173">
    <property type="entry name" value="3H_domain"/>
</dbReference>
<dbReference type="SUPFAM" id="SSF75500">
    <property type="entry name" value="Putative transcriptional regulator TM1602, C-terminal domain"/>
    <property type="match status" value="1"/>
</dbReference>
<accession>A0A9D1VV70</accession>
<feature type="domain" description="3H" evidence="2">
    <location>
        <begin position="78"/>
        <end position="173"/>
    </location>
</feature>
<reference evidence="4" key="1">
    <citation type="journal article" date="2021" name="PeerJ">
        <title>Extensive microbial diversity within the chicken gut microbiome revealed by metagenomics and culture.</title>
        <authorList>
            <person name="Gilroy R."/>
            <person name="Ravi A."/>
            <person name="Getino M."/>
            <person name="Pursley I."/>
            <person name="Horton D.L."/>
            <person name="Alikhan N.F."/>
            <person name="Baker D."/>
            <person name="Gharbi K."/>
            <person name="Hall N."/>
            <person name="Watson M."/>
            <person name="Adriaenssens E.M."/>
            <person name="Foster-Nyarko E."/>
            <person name="Jarju S."/>
            <person name="Secka A."/>
            <person name="Antonio M."/>
            <person name="Oren A."/>
            <person name="Chaudhuri R.R."/>
            <person name="La Ragione R."/>
            <person name="Hildebrand F."/>
            <person name="Pallen M.J."/>
        </authorList>
    </citation>
    <scope>NUCLEOTIDE SEQUENCE</scope>
    <source>
        <strain evidence="4">26628</strain>
    </source>
</reference>
<dbReference type="PANTHER" id="PTHR40068:SF1">
    <property type="entry name" value="TRANSCRIPTION REPRESSOR NIAR-RELATED"/>
    <property type="match status" value="1"/>
</dbReference>
<dbReference type="InterPro" id="IPR036388">
    <property type="entry name" value="WH-like_DNA-bd_sf"/>
</dbReference>
<comment type="caution">
    <text evidence="4">The sequence shown here is derived from an EMBL/GenBank/DDBJ whole genome shotgun (WGS) entry which is preliminary data.</text>
</comment>
<dbReference type="Proteomes" id="UP000824249">
    <property type="component" value="Unassembled WGS sequence"/>
</dbReference>
<dbReference type="Pfam" id="PF02829">
    <property type="entry name" value="3H"/>
    <property type="match status" value="1"/>
</dbReference>
<gene>
    <name evidence="4" type="ORF">H9737_05830</name>
</gene>
<feature type="domain" description="Helix-turn-helix type 11" evidence="3">
    <location>
        <begin position="16"/>
        <end position="65"/>
    </location>
</feature>
<feature type="binding site" evidence="1">
    <location>
        <position position="148"/>
    </location>
    <ligand>
        <name>Ni(2+)</name>
        <dbReference type="ChEBI" id="CHEBI:49786"/>
    </ligand>
</feature>
<sequence>MILPEGKQTMSGEDRRRAIAGRLGAEPVAASRLAEMFGVSRQVIVQDVALLRAEGEEILSTSRGYVRAGGERPTRVFKVRHSDEEVQEELQLIVDAGGRVEDVYVWHKVYGKVRAEMGISSRREAEAFMQKIRSGISAPLKNITGGYHYHTVSAAGEGVLDAIEESLRARGFLVAREE</sequence>
<dbReference type="InterPro" id="IPR036390">
    <property type="entry name" value="WH_DNA-bd_sf"/>
</dbReference>
<feature type="binding site" evidence="1">
    <location>
        <position position="81"/>
    </location>
    <ligand>
        <name>Ni(2+)</name>
        <dbReference type="ChEBI" id="CHEBI:49786"/>
    </ligand>
</feature>
<dbReference type="InterPro" id="IPR013196">
    <property type="entry name" value="HTH_11"/>
</dbReference>
<dbReference type="InterPro" id="IPR026043">
    <property type="entry name" value="NadR"/>
</dbReference>
<evidence type="ECO:0000313" key="5">
    <source>
        <dbReference type="Proteomes" id="UP000824249"/>
    </source>
</evidence>
<feature type="binding site" evidence="1">
    <location>
        <position position="89"/>
    </location>
    <ligand>
        <name>Ni(2+)</name>
        <dbReference type="ChEBI" id="CHEBI:49786"/>
    </ligand>
</feature>
<dbReference type="SUPFAM" id="SSF46785">
    <property type="entry name" value="Winged helix' DNA-binding domain"/>
    <property type="match status" value="1"/>
</dbReference>
<organism evidence="4 5">
    <name type="scientific">Candidatus Borkfalkia faecigallinarum</name>
    <dbReference type="NCBI Taxonomy" id="2838509"/>
    <lineage>
        <taxon>Bacteria</taxon>
        <taxon>Bacillati</taxon>
        <taxon>Bacillota</taxon>
        <taxon>Clostridia</taxon>
        <taxon>Christensenellales</taxon>
        <taxon>Christensenellaceae</taxon>
        <taxon>Candidatus Borkfalkia</taxon>
    </lineage>
</organism>
<keyword evidence="1" id="KW-0479">Metal-binding</keyword>
<evidence type="ECO:0000259" key="2">
    <source>
        <dbReference type="Pfam" id="PF02829"/>
    </source>
</evidence>
<evidence type="ECO:0000313" key="4">
    <source>
        <dbReference type="EMBL" id="HIX47188.1"/>
    </source>
</evidence>